<proteinExistence type="predicted"/>
<dbReference type="InterPro" id="IPR027267">
    <property type="entry name" value="AH/BAR_dom_sf"/>
</dbReference>
<gene>
    <name evidence="1" type="ORF">NQ314_008531</name>
</gene>
<protein>
    <submittedName>
        <fullName evidence="1">Uncharacterized protein</fullName>
    </submittedName>
</protein>
<evidence type="ECO:0000313" key="2">
    <source>
        <dbReference type="Proteomes" id="UP001162156"/>
    </source>
</evidence>
<keyword evidence="2" id="KW-1185">Reference proteome</keyword>
<accession>A0AAV8Y8M6</accession>
<dbReference type="Proteomes" id="UP001162156">
    <property type="component" value="Unassembled WGS sequence"/>
</dbReference>
<dbReference type="SUPFAM" id="SSF103657">
    <property type="entry name" value="BAR/IMD domain-like"/>
    <property type="match status" value="1"/>
</dbReference>
<comment type="caution">
    <text evidence="1">The sequence shown here is derived from an EMBL/GenBank/DDBJ whole genome shotgun (WGS) entry which is preliminary data.</text>
</comment>
<dbReference type="EMBL" id="JANEYF010002338">
    <property type="protein sequence ID" value="KAJ8947901.1"/>
    <property type="molecule type" value="Genomic_DNA"/>
</dbReference>
<dbReference type="AlphaFoldDB" id="A0AAV8Y8M6"/>
<name>A0AAV8Y8M6_9CUCU</name>
<reference evidence="1" key="1">
    <citation type="journal article" date="2023" name="Insect Mol. Biol.">
        <title>Genome sequencing provides insights into the evolution of gene families encoding plant cell wall-degrading enzymes in longhorned beetles.</title>
        <authorList>
            <person name="Shin N.R."/>
            <person name="Okamura Y."/>
            <person name="Kirsch R."/>
            <person name="Pauchet Y."/>
        </authorList>
    </citation>
    <scope>NUCLEOTIDE SEQUENCE</scope>
    <source>
        <strain evidence="1">RBIC_L_NR</strain>
    </source>
</reference>
<dbReference type="Gene3D" id="1.20.1270.60">
    <property type="entry name" value="Arfaptin homology (AH) domain/BAR domain"/>
    <property type="match status" value="1"/>
</dbReference>
<sequence length="83" mass="9191">MNMDFNMKKIVKDAGAALSRVVQLTEEKLGVEMVEAGNSFGPGTAYGSSLIKVGQWEQEIRPNRGEILLDLLECVLLSLFRSF</sequence>
<organism evidence="1 2">
    <name type="scientific">Rhamnusium bicolor</name>
    <dbReference type="NCBI Taxonomy" id="1586634"/>
    <lineage>
        <taxon>Eukaryota</taxon>
        <taxon>Metazoa</taxon>
        <taxon>Ecdysozoa</taxon>
        <taxon>Arthropoda</taxon>
        <taxon>Hexapoda</taxon>
        <taxon>Insecta</taxon>
        <taxon>Pterygota</taxon>
        <taxon>Neoptera</taxon>
        <taxon>Endopterygota</taxon>
        <taxon>Coleoptera</taxon>
        <taxon>Polyphaga</taxon>
        <taxon>Cucujiformia</taxon>
        <taxon>Chrysomeloidea</taxon>
        <taxon>Cerambycidae</taxon>
        <taxon>Lepturinae</taxon>
        <taxon>Rhagiini</taxon>
        <taxon>Rhamnusium</taxon>
    </lineage>
</organism>
<evidence type="ECO:0000313" key="1">
    <source>
        <dbReference type="EMBL" id="KAJ8947901.1"/>
    </source>
</evidence>